<protein>
    <submittedName>
        <fullName evidence="2">Transmembrane protein, putative</fullName>
    </submittedName>
</protein>
<keyword evidence="1" id="KW-1133">Transmembrane helix</keyword>
<dbReference type="InParanoid" id="W7XDS1"/>
<feature type="transmembrane region" description="Helical" evidence="1">
    <location>
        <begin position="255"/>
        <end position="274"/>
    </location>
</feature>
<name>W7XDS1_TETTS</name>
<evidence type="ECO:0000313" key="2">
    <source>
        <dbReference type="EMBL" id="EWS72011.1"/>
    </source>
</evidence>
<dbReference type="Gene3D" id="3.80.10.10">
    <property type="entry name" value="Ribonuclease Inhibitor"/>
    <property type="match status" value="1"/>
</dbReference>
<keyword evidence="1 2" id="KW-0812">Transmembrane</keyword>
<dbReference type="InterPro" id="IPR032675">
    <property type="entry name" value="LRR_dom_sf"/>
</dbReference>
<dbReference type="SUPFAM" id="SSF52047">
    <property type="entry name" value="RNI-like"/>
    <property type="match status" value="1"/>
</dbReference>
<accession>W7XDS1</accession>
<dbReference type="EMBL" id="GG662468">
    <property type="protein sequence ID" value="EWS72011.1"/>
    <property type="molecule type" value="Genomic_DNA"/>
</dbReference>
<evidence type="ECO:0000256" key="1">
    <source>
        <dbReference type="SAM" id="Phobius"/>
    </source>
</evidence>
<reference evidence="3" key="1">
    <citation type="journal article" date="2006" name="PLoS Biol.">
        <title>Macronuclear genome sequence of the ciliate Tetrahymena thermophila, a model eukaryote.</title>
        <authorList>
            <person name="Eisen J.A."/>
            <person name="Coyne R.S."/>
            <person name="Wu M."/>
            <person name="Wu D."/>
            <person name="Thiagarajan M."/>
            <person name="Wortman J.R."/>
            <person name="Badger J.H."/>
            <person name="Ren Q."/>
            <person name="Amedeo P."/>
            <person name="Jones K.M."/>
            <person name="Tallon L.J."/>
            <person name="Delcher A.L."/>
            <person name="Salzberg S.L."/>
            <person name="Silva J.C."/>
            <person name="Haas B.J."/>
            <person name="Majoros W.H."/>
            <person name="Farzad M."/>
            <person name="Carlton J.M."/>
            <person name="Smith R.K. Jr."/>
            <person name="Garg J."/>
            <person name="Pearlman R.E."/>
            <person name="Karrer K.M."/>
            <person name="Sun L."/>
            <person name="Manning G."/>
            <person name="Elde N.C."/>
            <person name="Turkewitz A.P."/>
            <person name="Asai D.J."/>
            <person name="Wilkes D.E."/>
            <person name="Wang Y."/>
            <person name="Cai H."/>
            <person name="Collins K."/>
            <person name="Stewart B.A."/>
            <person name="Lee S.R."/>
            <person name="Wilamowska K."/>
            <person name="Weinberg Z."/>
            <person name="Ruzzo W.L."/>
            <person name="Wloga D."/>
            <person name="Gaertig J."/>
            <person name="Frankel J."/>
            <person name="Tsao C.-C."/>
            <person name="Gorovsky M.A."/>
            <person name="Keeling P.J."/>
            <person name="Waller R.F."/>
            <person name="Patron N.J."/>
            <person name="Cherry J.M."/>
            <person name="Stover N.A."/>
            <person name="Krieger C.J."/>
            <person name="del Toro C."/>
            <person name="Ryder H.F."/>
            <person name="Williamson S.C."/>
            <person name="Barbeau R.A."/>
            <person name="Hamilton E.P."/>
            <person name="Orias E."/>
        </authorList>
    </citation>
    <scope>NUCLEOTIDE SEQUENCE [LARGE SCALE GENOMIC DNA]</scope>
    <source>
        <strain evidence="3">SB210</strain>
    </source>
</reference>
<organism evidence="2 3">
    <name type="scientific">Tetrahymena thermophila (strain SB210)</name>
    <dbReference type="NCBI Taxonomy" id="312017"/>
    <lineage>
        <taxon>Eukaryota</taxon>
        <taxon>Sar</taxon>
        <taxon>Alveolata</taxon>
        <taxon>Ciliophora</taxon>
        <taxon>Intramacronucleata</taxon>
        <taxon>Oligohymenophorea</taxon>
        <taxon>Hymenostomatida</taxon>
        <taxon>Tetrahymenina</taxon>
        <taxon>Tetrahymenidae</taxon>
        <taxon>Tetrahymena</taxon>
    </lineage>
</organism>
<sequence>MFHKNQKQFNVGDQGAMFIGTRLVEDCVNIRILEIGIGENNISLQGVENLFININKLSNLTQLDIGLKDCNIGDQGLFSLIKGLGNCETLTTLKYNQITEVGESSLAIGFSQIKSLLVLDIGLNLNDKILRQKALTNCQNISIIKVSFIQVIFKKRSCDKFCQLGKKDKKISTFHVQILNLEFNYLNQIQLKKYSSINNHYTIQSQKTLLTIELISLKQISKQFLIQTTVNFQLQNKINIICQLIKYNQIDKIPLFKIFICLNLFIIGIILFYFKSYQKIQLIMLFSIQIFNPMVEQNSFQSV</sequence>
<keyword evidence="1" id="KW-0472">Membrane</keyword>
<gene>
    <name evidence="2" type="ORF">TTHERM_001671169</name>
</gene>
<dbReference type="OrthoDB" id="120976at2759"/>
<dbReference type="KEGG" id="tet:TTHERM_001671169"/>
<evidence type="ECO:0000313" key="3">
    <source>
        <dbReference type="Proteomes" id="UP000009168"/>
    </source>
</evidence>
<dbReference type="Proteomes" id="UP000009168">
    <property type="component" value="Unassembled WGS sequence"/>
</dbReference>
<proteinExistence type="predicted"/>
<dbReference type="RefSeq" id="XP_012655454.1">
    <property type="nucleotide sequence ID" value="XM_012800000.1"/>
</dbReference>
<dbReference type="GeneID" id="24442509"/>
<keyword evidence="3" id="KW-1185">Reference proteome</keyword>
<dbReference type="AlphaFoldDB" id="W7XDS1"/>